<keyword evidence="2" id="KW-0812">Transmembrane</keyword>
<gene>
    <name evidence="3" type="ORF">MES5069_480006</name>
</gene>
<proteinExistence type="predicted"/>
<evidence type="ECO:0000256" key="1">
    <source>
        <dbReference type="SAM" id="MobiDB-lite"/>
    </source>
</evidence>
<feature type="compositionally biased region" description="Basic and acidic residues" evidence="1">
    <location>
        <begin position="353"/>
        <end position="364"/>
    </location>
</feature>
<sequence length="733" mass="80718">MDFHQFLGGIAAELKELRHRPDHFSVVRFPATSTASCLISIGVGRQSELDNKDEPDEFPIALNNKAPWGNHWNHGGVSSVTLFVQQAPEPVLAIWRRGLGGTSGRQTFLSGLSLCVEDASPDSCFGLLTFLAVVSGVERAVIPERWIAHVDAWERGHTAREPVPIAYGSLHNALVHTKVRTDIRAAWLDGLALLVACLWRDLNPQAIDVEADDTAIARAAANIRYERTTYENIRNALPTLQLEVPLAAESSRRMLVDAVISEERVLMGSHKVDLRADREHSFLGRGYTFGALHRPDAVGTGNDITVSLDPSSGLSLEELWRALETEEDNRWGPDRPNDKPDPRLAAYPGGLRTDAEGRATDKRSPNAPWFHSPDFTLVGAPKRLASGELGSKLSWDEVLDEVWALCNPFRSIQIVATAGNMSLSRAAIDEELCTIEACPNETFQLSSRRVLKCGRWHRPTNAVPALRWSPTLGRYLATCLKRGAGGIRAVKLADVLDAPAHSHLAFRGGIAVVSEDGAFVLANDLGAELKVAEMRAVFEVAAEAMDWIDRNTARVSELMSAVRHHMAGEHVPRLDSHLLIYNEVCSLQLTIVELRHRLDTRTTDRPSQEFSKAIISGWGIEGRLDMLYRDLEEAKAILTAHSELVTNRRIAFLTYFGFPIVLAGGLFSFAFAATARWPPSQENVHWAGLLGFAVFSVLGVLIMLAIKWWDERLSRIRLRDAGFTLGPSGPAGG</sequence>
<evidence type="ECO:0000313" key="3">
    <source>
        <dbReference type="EMBL" id="CAH2405589.1"/>
    </source>
</evidence>
<feature type="transmembrane region" description="Helical" evidence="2">
    <location>
        <begin position="686"/>
        <end position="709"/>
    </location>
</feature>
<reference evidence="3 4" key="1">
    <citation type="submission" date="2022-03" db="EMBL/GenBank/DDBJ databases">
        <authorList>
            <person name="Brunel B."/>
        </authorList>
    </citation>
    <scope>NUCLEOTIDE SEQUENCE [LARGE SCALE GENOMIC DNA]</scope>
    <source>
        <strain evidence="3">STM5069sample</strain>
    </source>
</reference>
<comment type="caution">
    <text evidence="3">The sequence shown here is derived from an EMBL/GenBank/DDBJ whole genome shotgun (WGS) entry which is preliminary data.</text>
</comment>
<organism evidence="3 4">
    <name type="scientific">Mesorhizobium escarrei</name>
    <dbReference type="NCBI Taxonomy" id="666018"/>
    <lineage>
        <taxon>Bacteria</taxon>
        <taxon>Pseudomonadati</taxon>
        <taxon>Pseudomonadota</taxon>
        <taxon>Alphaproteobacteria</taxon>
        <taxon>Hyphomicrobiales</taxon>
        <taxon>Phyllobacteriaceae</taxon>
        <taxon>Mesorhizobium</taxon>
    </lineage>
</organism>
<accession>A0ABM9E8U6</accession>
<keyword evidence="4" id="KW-1185">Reference proteome</keyword>
<dbReference type="EMBL" id="CAKXZT010000144">
    <property type="protein sequence ID" value="CAH2405589.1"/>
    <property type="molecule type" value="Genomic_DNA"/>
</dbReference>
<evidence type="ECO:0000256" key="2">
    <source>
        <dbReference type="SAM" id="Phobius"/>
    </source>
</evidence>
<keyword evidence="2" id="KW-0472">Membrane</keyword>
<name>A0ABM9E8U6_9HYPH</name>
<feature type="transmembrane region" description="Helical" evidence="2">
    <location>
        <begin position="652"/>
        <end position="674"/>
    </location>
</feature>
<dbReference type="Proteomes" id="UP001153050">
    <property type="component" value="Unassembled WGS sequence"/>
</dbReference>
<keyword evidence="2" id="KW-1133">Transmembrane helix</keyword>
<evidence type="ECO:0000313" key="4">
    <source>
        <dbReference type="Proteomes" id="UP001153050"/>
    </source>
</evidence>
<feature type="region of interest" description="Disordered" evidence="1">
    <location>
        <begin position="325"/>
        <end position="366"/>
    </location>
</feature>
<feature type="compositionally biased region" description="Basic and acidic residues" evidence="1">
    <location>
        <begin position="325"/>
        <end position="342"/>
    </location>
</feature>
<protein>
    <submittedName>
        <fullName evidence="3">Uncharacterized protein</fullName>
    </submittedName>
</protein>
<dbReference type="RefSeq" id="WP_254020438.1">
    <property type="nucleotide sequence ID" value="NZ_CAKXZT010000144.1"/>
</dbReference>